<evidence type="ECO:0000256" key="2">
    <source>
        <dbReference type="ARBA" id="ARBA00022771"/>
    </source>
</evidence>
<feature type="domain" description="PHD-type" evidence="6">
    <location>
        <begin position="294"/>
        <end position="345"/>
    </location>
</feature>
<sequence length="1535" mass="168911">MTGGRCHRRKKMTMGRGANGGCSTEEWPCPVSRVPAKIPATSPEKSPSSTVVGGGGVDFFAQAKKALCLRSPFDGPEEASPASVPTLPSGLASFLWRQSDSSRKRHKKSHSGADNIKKKKSSRQGDRSKAVSNIWVNTEEYFRDLTMSDIDKLSEVSEFTANSAARNCLLIPVVGNVKEENPNELVVKEENVDSGRESGFEVEKENGVVVKEEVKKVEKDNEFMEIDSVGDEGLPLNENNTSSDLVSSSGLEWLLGSRDKACLTTERPSKKRKLLGGDAGLEKVLVASSCDGNSSLCHFCSRGDTGKELNMLVSCSSCKVSVHRKCYGVEEAVGSTWLCSWCKRKSSDSSRDLDKPCVLCPKQGGALKPVFRSVESDGSAEFVHLFCCQWAPEVYIEDLVKMEPVMNVGAIKETRKKMVCNICKVKWGACVRCSHGTCRTAFHPMCAREARHRMEIWGKYGHDNVELRAFCSKHSEALDNNNTSQSGDTSVVAGSNSDSIDHLPEKSNVGCRNGDATAVHVEVPNSNFDSSHDSVSQETGLPGSKLNARLVSGSNDAQLLDDRESFERSSEGVNTLESSNYALILKKLVDRGRVNMEDVASQIGISVDSLSASLAKDTMDPDVRGKIVKWLKNNVHLSTLQKNVKAKIPSKVFSKVEFGAVDDSVAESVPESDIADPVAVKSVPLRRRTKSNARILNDPKMGCSPQEILNDKQAEVNEVKVDQHINKEPENSNEVSMPRAVEKNSNEPAGVQHSPSICTGEGSQAEPSNCIPQQSGQAEELSILMQDTLVNADGNSPSSAVDLVVPDIQKTEAEAVTSFYIHPDIDKKLQQMQTGVNLKTGPAYDCPRDGEISRFEASTNASVCCNHQNKHPRCDEMMGKDDVCNLEQLTKARNMGIMELSPKDDLEGEIIYFQHRLLSNAIERKRSTDKLISNATKSLPQEIELARMKKWDAVLINQYLCELREAKKQGRKERRHKEAQAVLAAATAAAAASSRISSFRKDACDETTHQENMMKLNTTSGRSGSGSQPIPRAKEMLQRVAVPRISLEKHSDFAESVVDFSKEHPRSCDICRRSETLLNPILVCCGCKVAVHLDCYRSVKESTGPWFCELCEELSSSRSSGAPAVNFWEKPYFVAECGLCGGSTGAFRKSSDGQWVHAFCAEWVFESRFRRGQVNSVEGMETVSKGVDLCHICRRKYGVCIKCNYGHCQVAFHPSCARSAGFYMNVKGSGGKQQHKAYCEKHSVEQRAKAETQKHGVEELKSFKQVRVELERLRLLCERIIKREKLKRELVLCSHDILAVKRDHVARSALARSPFFLPDVSSESVTTSLKGHTDDYKSCSEAFQRSDDVTVDSTVSVKQRTKVAGAVDDQRTEDDCSTDQNHFTQKPLERQHFAGKQIPPRPSSVTTCNLTDDGGWRSKSKKQEMFEKELVMTSDQATVKNMLLPKGYAYVPADCISNEKQINQDTGSGEPLDRGGCARQFLGIPQDRDLASASAGQRNHISGFGLGNWEVFAALLYILCESNCTVGGGAYSIYI</sequence>
<dbReference type="GO" id="GO:0005634">
    <property type="term" value="C:nucleus"/>
    <property type="evidence" value="ECO:0007669"/>
    <property type="project" value="UniProtKB-ARBA"/>
</dbReference>
<dbReference type="Pfam" id="PF13832">
    <property type="entry name" value="zf-HC5HC2H_2"/>
    <property type="match status" value="2"/>
</dbReference>
<evidence type="ECO:0000259" key="7">
    <source>
        <dbReference type="PROSITE" id="PS51805"/>
    </source>
</evidence>
<dbReference type="SUPFAM" id="SSF57903">
    <property type="entry name" value="FYVE/PHD zinc finger"/>
    <property type="match status" value="2"/>
</dbReference>
<feature type="region of interest" description="Disordered" evidence="5">
    <location>
        <begin position="98"/>
        <end position="129"/>
    </location>
</feature>
<dbReference type="Proteomes" id="UP001187192">
    <property type="component" value="Unassembled WGS sequence"/>
</dbReference>
<evidence type="ECO:0000313" key="9">
    <source>
        <dbReference type="Proteomes" id="UP001187192"/>
    </source>
</evidence>
<evidence type="ECO:0000256" key="5">
    <source>
        <dbReference type="SAM" id="MobiDB-lite"/>
    </source>
</evidence>
<comment type="caution">
    <text evidence="8">The sequence shown here is derived from an EMBL/GenBank/DDBJ whole genome shotgun (WGS) entry which is preliminary data.</text>
</comment>
<feature type="region of interest" description="Disordered" evidence="5">
    <location>
        <begin position="480"/>
        <end position="499"/>
    </location>
</feature>
<feature type="domain" description="PHD-type" evidence="7">
    <location>
        <begin position="1134"/>
        <end position="1243"/>
    </location>
</feature>
<keyword evidence="1" id="KW-0479">Metal-binding</keyword>
<reference evidence="8" key="1">
    <citation type="submission" date="2023-07" db="EMBL/GenBank/DDBJ databases">
        <title>draft genome sequence of fig (Ficus carica).</title>
        <authorList>
            <person name="Takahashi T."/>
            <person name="Nishimura K."/>
        </authorList>
    </citation>
    <scope>NUCLEOTIDE SEQUENCE</scope>
</reference>
<feature type="region of interest" description="Disordered" evidence="5">
    <location>
        <begin position="722"/>
        <end position="776"/>
    </location>
</feature>
<dbReference type="PANTHER" id="PTHR13793">
    <property type="entry name" value="PHD FINGER PROTEINS"/>
    <property type="match status" value="1"/>
</dbReference>
<feature type="domain" description="PHD-type" evidence="6">
    <location>
        <begin position="1065"/>
        <end position="1114"/>
    </location>
</feature>
<dbReference type="InterPro" id="IPR050701">
    <property type="entry name" value="Histone_Mod_Regulator"/>
</dbReference>
<feature type="region of interest" description="Disordered" evidence="5">
    <location>
        <begin position="1"/>
        <end position="30"/>
    </location>
</feature>
<evidence type="ECO:0000256" key="1">
    <source>
        <dbReference type="ARBA" id="ARBA00022723"/>
    </source>
</evidence>
<dbReference type="Gene3D" id="3.30.40.10">
    <property type="entry name" value="Zinc/RING finger domain, C3HC4 (zinc finger)"/>
    <property type="match status" value="4"/>
</dbReference>
<dbReference type="PANTHER" id="PTHR13793:SF107">
    <property type="entry name" value="BROMODOMAIN-CONTAINING PROTEIN HOMOLOG"/>
    <property type="match status" value="1"/>
</dbReference>
<protein>
    <recommendedName>
        <fullName evidence="10">PHD finger family protein</fullName>
    </recommendedName>
</protein>
<dbReference type="InterPro" id="IPR019787">
    <property type="entry name" value="Znf_PHD-finger"/>
</dbReference>
<organism evidence="8 9">
    <name type="scientific">Ficus carica</name>
    <name type="common">Common fig</name>
    <dbReference type="NCBI Taxonomy" id="3494"/>
    <lineage>
        <taxon>Eukaryota</taxon>
        <taxon>Viridiplantae</taxon>
        <taxon>Streptophyta</taxon>
        <taxon>Embryophyta</taxon>
        <taxon>Tracheophyta</taxon>
        <taxon>Spermatophyta</taxon>
        <taxon>Magnoliopsida</taxon>
        <taxon>eudicotyledons</taxon>
        <taxon>Gunneridae</taxon>
        <taxon>Pentapetalae</taxon>
        <taxon>rosids</taxon>
        <taxon>fabids</taxon>
        <taxon>Rosales</taxon>
        <taxon>Moraceae</taxon>
        <taxon>Ficeae</taxon>
        <taxon>Ficus</taxon>
    </lineage>
</organism>
<dbReference type="PROSITE" id="PS01359">
    <property type="entry name" value="ZF_PHD_1"/>
    <property type="match status" value="2"/>
</dbReference>
<dbReference type="InterPro" id="IPR034732">
    <property type="entry name" value="EPHD"/>
</dbReference>
<accession>A0AA87ZTY2</accession>
<keyword evidence="9" id="KW-1185">Reference proteome</keyword>
<evidence type="ECO:0008006" key="10">
    <source>
        <dbReference type="Google" id="ProtNLM"/>
    </source>
</evidence>
<dbReference type="CDD" id="cd15571">
    <property type="entry name" value="ePHD"/>
    <property type="match status" value="1"/>
</dbReference>
<dbReference type="InterPro" id="IPR011011">
    <property type="entry name" value="Znf_FYVE_PHD"/>
</dbReference>
<dbReference type="PROSITE" id="PS50016">
    <property type="entry name" value="ZF_PHD_2"/>
    <property type="match status" value="2"/>
</dbReference>
<feature type="compositionally biased region" description="Polar residues" evidence="5">
    <location>
        <begin position="480"/>
        <end position="498"/>
    </location>
</feature>
<feature type="domain" description="PHD-type" evidence="7">
    <location>
        <begin position="354"/>
        <end position="475"/>
    </location>
</feature>
<proteinExistence type="predicted"/>
<evidence type="ECO:0000256" key="3">
    <source>
        <dbReference type="ARBA" id="ARBA00022833"/>
    </source>
</evidence>
<keyword evidence="2 4" id="KW-0863">Zinc-finger</keyword>
<feature type="compositionally biased region" description="Basic residues" evidence="5">
    <location>
        <begin position="1"/>
        <end position="13"/>
    </location>
</feature>
<dbReference type="SMART" id="SM00249">
    <property type="entry name" value="PHD"/>
    <property type="match status" value="4"/>
</dbReference>
<dbReference type="InterPro" id="IPR001965">
    <property type="entry name" value="Znf_PHD"/>
</dbReference>
<feature type="compositionally biased region" description="Polar residues" evidence="5">
    <location>
        <begin position="753"/>
        <end position="776"/>
    </location>
</feature>
<evidence type="ECO:0000313" key="8">
    <source>
        <dbReference type="EMBL" id="GMN39739.1"/>
    </source>
</evidence>
<evidence type="ECO:0000256" key="4">
    <source>
        <dbReference type="PROSITE-ProRule" id="PRU00146"/>
    </source>
</evidence>
<name>A0AA87ZTY2_FICCA</name>
<dbReference type="PROSITE" id="PS51805">
    <property type="entry name" value="EPHD"/>
    <property type="match status" value="2"/>
</dbReference>
<dbReference type="Pfam" id="PF13831">
    <property type="entry name" value="PHD_2"/>
    <property type="match status" value="2"/>
</dbReference>
<dbReference type="GO" id="GO:0008270">
    <property type="term" value="F:zinc ion binding"/>
    <property type="evidence" value="ECO:0007669"/>
    <property type="project" value="UniProtKB-KW"/>
</dbReference>
<dbReference type="EMBL" id="BTGU01000010">
    <property type="protein sequence ID" value="GMN39739.1"/>
    <property type="molecule type" value="Genomic_DNA"/>
</dbReference>
<dbReference type="GO" id="GO:0006357">
    <property type="term" value="P:regulation of transcription by RNA polymerase II"/>
    <property type="evidence" value="ECO:0007669"/>
    <property type="project" value="TreeGrafter"/>
</dbReference>
<dbReference type="InterPro" id="IPR013083">
    <property type="entry name" value="Znf_RING/FYVE/PHD"/>
</dbReference>
<evidence type="ECO:0000259" key="6">
    <source>
        <dbReference type="PROSITE" id="PS50016"/>
    </source>
</evidence>
<gene>
    <name evidence="8" type="ORF">TIFTF001_008963</name>
</gene>
<keyword evidence="3" id="KW-0862">Zinc</keyword>
<dbReference type="InterPro" id="IPR019786">
    <property type="entry name" value="Zinc_finger_PHD-type_CS"/>
</dbReference>